<evidence type="ECO:0000256" key="3">
    <source>
        <dbReference type="ARBA" id="ARBA00023163"/>
    </source>
</evidence>
<dbReference type="PRINTS" id="PR00032">
    <property type="entry name" value="HTHARAC"/>
</dbReference>
<name>A0A6C2UGC1_9BACT</name>
<gene>
    <name evidence="6" type="primary">cdhR</name>
    <name evidence="6" type="ORF">SCARR_00620</name>
</gene>
<evidence type="ECO:0000313" key="7">
    <source>
        <dbReference type="Proteomes" id="UP000346198"/>
    </source>
</evidence>
<dbReference type="GO" id="GO:0043565">
    <property type="term" value="F:sequence-specific DNA binding"/>
    <property type="evidence" value="ECO:0007669"/>
    <property type="project" value="InterPro"/>
</dbReference>
<dbReference type="GO" id="GO:0003700">
    <property type="term" value="F:DNA-binding transcription factor activity"/>
    <property type="evidence" value="ECO:0007669"/>
    <property type="project" value="InterPro"/>
</dbReference>
<evidence type="ECO:0000256" key="2">
    <source>
        <dbReference type="ARBA" id="ARBA00023125"/>
    </source>
</evidence>
<dbReference type="RefSeq" id="WP_136060039.1">
    <property type="nucleotide sequence ID" value="NZ_CAAHFH010000001.1"/>
</dbReference>
<dbReference type="InterPro" id="IPR018062">
    <property type="entry name" value="HTH_AraC-typ_CS"/>
</dbReference>
<dbReference type="SMART" id="SM00342">
    <property type="entry name" value="HTH_ARAC"/>
    <property type="match status" value="1"/>
</dbReference>
<dbReference type="InterPro" id="IPR037923">
    <property type="entry name" value="HTH-like"/>
</dbReference>
<protein>
    <submittedName>
        <fullName evidence="6">HTH-type transcriptional regulator CdhR</fullName>
    </submittedName>
</protein>
<dbReference type="Proteomes" id="UP000346198">
    <property type="component" value="Unassembled WGS sequence"/>
</dbReference>
<keyword evidence="3" id="KW-0804">Transcription</keyword>
<dbReference type="PROSITE" id="PS00041">
    <property type="entry name" value="HTH_ARAC_FAMILY_1"/>
    <property type="match status" value="1"/>
</dbReference>
<dbReference type="PROSITE" id="PS01124">
    <property type="entry name" value="HTH_ARAC_FAMILY_2"/>
    <property type="match status" value="1"/>
</dbReference>
<evidence type="ECO:0000259" key="5">
    <source>
        <dbReference type="PROSITE" id="PS01124"/>
    </source>
</evidence>
<evidence type="ECO:0000313" key="6">
    <source>
        <dbReference type="EMBL" id="VGO18567.1"/>
    </source>
</evidence>
<dbReference type="EMBL" id="CAAHFH010000001">
    <property type="protein sequence ID" value="VGO18567.1"/>
    <property type="molecule type" value="Genomic_DNA"/>
</dbReference>
<evidence type="ECO:0000256" key="4">
    <source>
        <dbReference type="SAM" id="MobiDB-lite"/>
    </source>
</evidence>
<dbReference type="InterPro" id="IPR014710">
    <property type="entry name" value="RmlC-like_jellyroll"/>
</dbReference>
<dbReference type="PANTHER" id="PTHR43280:SF2">
    <property type="entry name" value="HTH-TYPE TRANSCRIPTIONAL REGULATOR EXSA"/>
    <property type="match status" value="1"/>
</dbReference>
<dbReference type="SUPFAM" id="SSF51215">
    <property type="entry name" value="Regulatory protein AraC"/>
    <property type="match status" value="1"/>
</dbReference>
<dbReference type="AlphaFoldDB" id="A0A6C2UGC1"/>
<dbReference type="SUPFAM" id="SSF46689">
    <property type="entry name" value="Homeodomain-like"/>
    <property type="match status" value="2"/>
</dbReference>
<keyword evidence="1" id="KW-0805">Transcription regulation</keyword>
<dbReference type="InterPro" id="IPR020449">
    <property type="entry name" value="Tscrpt_reg_AraC-type_HTH"/>
</dbReference>
<evidence type="ECO:0000256" key="1">
    <source>
        <dbReference type="ARBA" id="ARBA00023015"/>
    </source>
</evidence>
<keyword evidence="2" id="KW-0238">DNA-binding</keyword>
<feature type="domain" description="HTH araC/xylS-type" evidence="5">
    <location>
        <begin position="174"/>
        <end position="276"/>
    </location>
</feature>
<keyword evidence="7" id="KW-1185">Reference proteome</keyword>
<dbReference type="Gene3D" id="1.10.10.60">
    <property type="entry name" value="Homeodomain-like"/>
    <property type="match status" value="2"/>
</dbReference>
<feature type="region of interest" description="Disordered" evidence="4">
    <location>
        <begin position="280"/>
        <end position="299"/>
    </location>
</feature>
<accession>A0A6C2UGC1</accession>
<sequence>MSETIQPEKGVRLELAYLHGGEVVFQPGESLGPRVLSDYELVYAIEGTITYVSDDTTYAVPPGGFILGRPGFHETYVWDSQIITRHAFFHFDIERYPNDWPKPEDWPRCRTALSPVCASLFLHILQHIFEHDDWPAARPEPKDCRLVEVLIDTFIEDHRIELASFERERPEPVRRALLLLHSLVEEDPMHPLSLPELAAQANVTPKHLCRLFSRSLGYSPMQTYTLMKLQSSRPLLMRTNLSIQEIAERCGFDNPLYFSRRFSLAYGCSPPSFRAQLRSGKLPSMKNPLPTDLMTRMRQ</sequence>
<proteinExistence type="predicted"/>
<dbReference type="Pfam" id="PF12833">
    <property type="entry name" value="HTH_18"/>
    <property type="match status" value="1"/>
</dbReference>
<organism evidence="6 7">
    <name type="scientific">Pontiella sulfatireligans</name>
    <dbReference type="NCBI Taxonomy" id="2750658"/>
    <lineage>
        <taxon>Bacteria</taxon>
        <taxon>Pseudomonadati</taxon>
        <taxon>Kiritimatiellota</taxon>
        <taxon>Kiritimatiellia</taxon>
        <taxon>Kiritimatiellales</taxon>
        <taxon>Pontiellaceae</taxon>
        <taxon>Pontiella</taxon>
    </lineage>
</organism>
<dbReference type="InterPro" id="IPR009057">
    <property type="entry name" value="Homeodomain-like_sf"/>
</dbReference>
<dbReference type="InterPro" id="IPR018060">
    <property type="entry name" value="HTH_AraC"/>
</dbReference>
<reference evidence="6 7" key="1">
    <citation type="submission" date="2019-04" db="EMBL/GenBank/DDBJ databases">
        <authorList>
            <person name="Van Vliet M D."/>
        </authorList>
    </citation>
    <scope>NUCLEOTIDE SEQUENCE [LARGE SCALE GENOMIC DNA]</scope>
    <source>
        <strain evidence="6 7">F21</strain>
    </source>
</reference>
<dbReference type="PANTHER" id="PTHR43280">
    <property type="entry name" value="ARAC-FAMILY TRANSCRIPTIONAL REGULATOR"/>
    <property type="match status" value="1"/>
</dbReference>
<dbReference type="Gene3D" id="2.60.120.10">
    <property type="entry name" value="Jelly Rolls"/>
    <property type="match status" value="1"/>
</dbReference>